<sequence>MASPALVPSQQTAQHPATMKYLLLSDLTATYTIRESWTQRKTHETGKGEEKSEREPAGQVSRPYATSIRGDGRLAALRRRESRERLALLLLAFWPFFDFCLSSASHGRTRVSRCETDKRAQRRELGGNVTQAGLVASERPTGVLVVVVVRQTRPTSDLNEGPARTEKGRTNDEQRAG</sequence>
<evidence type="ECO:0000256" key="1">
    <source>
        <dbReference type="SAM" id="MobiDB-lite"/>
    </source>
</evidence>
<dbReference type="Proteomes" id="UP000009169">
    <property type="component" value="Unassembled WGS sequence"/>
</dbReference>
<evidence type="ECO:0000313" key="3">
    <source>
        <dbReference type="Proteomes" id="UP000009169"/>
    </source>
</evidence>
<dbReference type="EMBL" id="DS995739">
    <property type="protein sequence ID" value="EGE05438.1"/>
    <property type="molecule type" value="Genomic_DNA"/>
</dbReference>
<proteinExistence type="predicted"/>
<dbReference type="AlphaFoldDB" id="F2PU70"/>
<feature type="region of interest" description="Disordered" evidence="1">
    <location>
        <begin position="154"/>
        <end position="177"/>
    </location>
</feature>
<name>F2PU70_TRIEC</name>
<dbReference type="HOGENOM" id="CLU_1518932_0_0_1"/>
<gene>
    <name evidence="2" type="ORF">TEQG_04314</name>
</gene>
<organism evidence="2 3">
    <name type="scientific">Trichophyton equinum (strain ATCC MYA-4606 / CBS 127.97)</name>
    <name type="common">Horse ringworm fungus</name>
    <dbReference type="NCBI Taxonomy" id="559882"/>
    <lineage>
        <taxon>Eukaryota</taxon>
        <taxon>Fungi</taxon>
        <taxon>Dikarya</taxon>
        <taxon>Ascomycota</taxon>
        <taxon>Pezizomycotina</taxon>
        <taxon>Eurotiomycetes</taxon>
        <taxon>Eurotiomycetidae</taxon>
        <taxon>Onygenales</taxon>
        <taxon>Arthrodermataceae</taxon>
        <taxon>Trichophyton</taxon>
    </lineage>
</organism>
<dbReference type="VEuPathDB" id="FungiDB:TEQG_04314"/>
<protein>
    <submittedName>
        <fullName evidence="2">Uncharacterized protein</fullName>
    </submittedName>
</protein>
<feature type="compositionally biased region" description="Basic and acidic residues" evidence="1">
    <location>
        <begin position="38"/>
        <end position="56"/>
    </location>
</feature>
<keyword evidence="3" id="KW-1185">Reference proteome</keyword>
<feature type="region of interest" description="Disordered" evidence="1">
    <location>
        <begin position="38"/>
        <end position="64"/>
    </location>
</feature>
<evidence type="ECO:0000313" key="2">
    <source>
        <dbReference type="EMBL" id="EGE05438.1"/>
    </source>
</evidence>
<accession>F2PU70</accession>
<reference evidence="3" key="1">
    <citation type="journal article" date="2012" name="MBio">
        <title>Comparative genome analysis of Trichophyton rubrum and related dermatophytes reveals candidate genes involved in infection.</title>
        <authorList>
            <person name="Martinez D.A."/>
            <person name="Oliver B.G."/>
            <person name="Graeser Y."/>
            <person name="Goldberg J.M."/>
            <person name="Li W."/>
            <person name="Martinez-Rossi N.M."/>
            <person name="Monod M."/>
            <person name="Shelest E."/>
            <person name="Barton R.C."/>
            <person name="Birch E."/>
            <person name="Brakhage A.A."/>
            <person name="Chen Z."/>
            <person name="Gurr S.J."/>
            <person name="Heiman D."/>
            <person name="Heitman J."/>
            <person name="Kosti I."/>
            <person name="Rossi A."/>
            <person name="Saif S."/>
            <person name="Samalova M."/>
            <person name="Saunders C.W."/>
            <person name="Shea T."/>
            <person name="Summerbell R.C."/>
            <person name="Xu J."/>
            <person name="Young S."/>
            <person name="Zeng Q."/>
            <person name="Birren B.W."/>
            <person name="Cuomo C.A."/>
            <person name="White T.C."/>
        </authorList>
    </citation>
    <scope>NUCLEOTIDE SEQUENCE [LARGE SCALE GENOMIC DNA]</scope>
    <source>
        <strain evidence="3">ATCC MYA-4606 / CBS 127.97</strain>
    </source>
</reference>
<feature type="compositionally biased region" description="Basic and acidic residues" evidence="1">
    <location>
        <begin position="163"/>
        <end position="177"/>
    </location>
</feature>